<reference evidence="2" key="1">
    <citation type="journal article" date="2020" name="Nature">
        <title>Giant virus diversity and host interactions through global metagenomics.</title>
        <authorList>
            <person name="Schulz F."/>
            <person name="Roux S."/>
            <person name="Paez-Espino D."/>
            <person name="Jungbluth S."/>
            <person name="Walsh D.A."/>
            <person name="Denef V.J."/>
            <person name="McMahon K.D."/>
            <person name="Konstantinidis K.T."/>
            <person name="Eloe-Fadrosh E.A."/>
            <person name="Kyrpides N.C."/>
            <person name="Woyke T."/>
        </authorList>
    </citation>
    <scope>NUCLEOTIDE SEQUENCE</scope>
    <source>
        <strain evidence="2">GVMAG-M-3300023184-182</strain>
    </source>
</reference>
<organism evidence="2">
    <name type="scientific">viral metagenome</name>
    <dbReference type="NCBI Taxonomy" id="1070528"/>
    <lineage>
        <taxon>unclassified sequences</taxon>
        <taxon>metagenomes</taxon>
        <taxon>organismal metagenomes</taxon>
    </lineage>
</organism>
<evidence type="ECO:0000313" key="2">
    <source>
        <dbReference type="EMBL" id="QHT85872.1"/>
    </source>
</evidence>
<proteinExistence type="predicted"/>
<evidence type="ECO:0000256" key="1">
    <source>
        <dbReference type="SAM" id="MobiDB-lite"/>
    </source>
</evidence>
<dbReference type="AlphaFoldDB" id="A0A6C0HZD0"/>
<sequence>MSAIEVDYATWNTASVKYGTPKINKVGGKSINIMNPTTNRFLQVVFPTMGTWGISDFVNKETNESDGKFKISLIFPTGDYATPETDLALQKMKDFEAQLLEDAAKNSELWWGEPMSKDILKHMLFPTLKYQKDPKTKKIDYSKDASISAKVVNYGEKWNVEIYDTQYNRLFPCDNPDVTPMDLVVKFSKVNCILECGGIWIGGKGWGVTWKLVECVVKPRDEYKSTGRCRIKLSDSDIAKFEEPAEEVVLPPVVAKSVPVAKAVENTIVEDSDNEEPEPEPEPEKVVEPQVEDEPEPVAKKVVKKVVKKIVTK</sequence>
<name>A0A6C0HZD0_9ZZZZ</name>
<dbReference type="EMBL" id="MN740049">
    <property type="protein sequence ID" value="QHT85872.1"/>
    <property type="molecule type" value="Genomic_DNA"/>
</dbReference>
<protein>
    <submittedName>
        <fullName evidence="2">Uncharacterized protein</fullName>
    </submittedName>
</protein>
<feature type="region of interest" description="Disordered" evidence="1">
    <location>
        <begin position="269"/>
        <end position="295"/>
    </location>
</feature>
<feature type="compositionally biased region" description="Acidic residues" evidence="1">
    <location>
        <begin position="269"/>
        <end position="281"/>
    </location>
</feature>
<accession>A0A6C0HZD0</accession>